<evidence type="ECO:0000256" key="1">
    <source>
        <dbReference type="ARBA" id="ARBA00023235"/>
    </source>
</evidence>
<reference evidence="5" key="1">
    <citation type="submission" date="2018-06" db="EMBL/GenBank/DDBJ databases">
        <authorList>
            <person name="Zhirakovskaya E."/>
        </authorList>
    </citation>
    <scope>NUCLEOTIDE SEQUENCE</scope>
</reference>
<dbReference type="AlphaFoldDB" id="A0A3B0W048"/>
<dbReference type="GO" id="GO:0008761">
    <property type="term" value="F:UDP-N-acetylglucosamine 2-epimerase activity"/>
    <property type="evidence" value="ECO:0007669"/>
    <property type="project" value="UniProtKB-EC"/>
</dbReference>
<feature type="non-terminal residue" evidence="5">
    <location>
        <position position="1"/>
    </location>
</feature>
<evidence type="ECO:0000256" key="2">
    <source>
        <dbReference type="ARBA" id="ARBA00038209"/>
    </source>
</evidence>
<name>A0A3B0W048_9ZZZZ</name>
<sequence>YPDLFETVVISTAQHRQMLDQVFTLFKIEPDIDLSVMRPNQNLTDLTSLVLQEMSKTLDDVQPDLLLVQGDTTTVVAASLAGFYKKIPIGHVEAGLRSHNKYSPFPEEVNRQLASVLADIHFAPTALAKTKLLNEGIAEEKIVITGNTVVDALSIQLKRPFQFENTPLETVPFDENKRVLFVTSHRRESWGESLENTCAALKELVDTFSDLIIVYPVHMNPNVREPVMRLLSHTPGIYLTDPIDYLTCINLMKKSYLILTDSGGIQEEAPALKIPVLVLRELTERPEAFQAGMAKVVGTDRNKIVQEASLLLNDSSVYRAMTSGNNPYGDGHASERIVKVIQRWSQQKENTLLEPSEEFNP</sequence>
<comment type="similarity">
    <text evidence="2">Belongs to the UDP-N-acetylglucosamine 2-epimerase family.</text>
</comment>
<evidence type="ECO:0000313" key="5">
    <source>
        <dbReference type="EMBL" id="VAW49215.1"/>
    </source>
</evidence>
<dbReference type="Gene3D" id="3.40.50.2000">
    <property type="entry name" value="Glycogen Phosphorylase B"/>
    <property type="match status" value="2"/>
</dbReference>
<keyword evidence="1 5" id="KW-0413">Isomerase</keyword>
<dbReference type="Pfam" id="PF02350">
    <property type="entry name" value="Epimerase_2"/>
    <property type="match status" value="1"/>
</dbReference>
<dbReference type="PANTHER" id="PTHR43174">
    <property type="entry name" value="UDP-N-ACETYLGLUCOSAMINE 2-EPIMERASE"/>
    <property type="match status" value="1"/>
</dbReference>
<dbReference type="EC" id="5.1.3.14" evidence="3"/>
<evidence type="ECO:0000259" key="4">
    <source>
        <dbReference type="Pfam" id="PF02350"/>
    </source>
</evidence>
<accession>A0A3B0W048</accession>
<dbReference type="InterPro" id="IPR029767">
    <property type="entry name" value="WecB-like"/>
</dbReference>
<organism evidence="5">
    <name type="scientific">hydrothermal vent metagenome</name>
    <dbReference type="NCBI Taxonomy" id="652676"/>
    <lineage>
        <taxon>unclassified sequences</taxon>
        <taxon>metagenomes</taxon>
        <taxon>ecological metagenomes</taxon>
    </lineage>
</organism>
<evidence type="ECO:0000256" key="3">
    <source>
        <dbReference type="ARBA" id="ARBA00038858"/>
    </source>
</evidence>
<dbReference type="EMBL" id="UOFC01000265">
    <property type="protein sequence ID" value="VAW49215.1"/>
    <property type="molecule type" value="Genomic_DNA"/>
</dbReference>
<protein>
    <recommendedName>
        <fullName evidence="3">UDP-N-acetylglucosamine 2-epimerase (non-hydrolyzing)</fullName>
        <ecNumber evidence="3">5.1.3.14</ecNumber>
    </recommendedName>
</protein>
<dbReference type="NCBIfam" id="TIGR00236">
    <property type="entry name" value="wecB"/>
    <property type="match status" value="1"/>
</dbReference>
<dbReference type="CDD" id="cd03786">
    <property type="entry name" value="GTB_UDP-GlcNAc_2-Epimerase"/>
    <property type="match status" value="1"/>
</dbReference>
<gene>
    <name evidence="5" type="ORF">MNBD_GAMMA03-655</name>
</gene>
<dbReference type="SUPFAM" id="SSF53756">
    <property type="entry name" value="UDP-Glycosyltransferase/glycogen phosphorylase"/>
    <property type="match status" value="1"/>
</dbReference>
<dbReference type="PANTHER" id="PTHR43174:SF2">
    <property type="entry name" value="UDP-N-ACETYLGLUCOSAMINE 2-EPIMERASE"/>
    <property type="match status" value="1"/>
</dbReference>
<feature type="domain" description="UDP-N-acetylglucosamine 2-epimerase" evidence="4">
    <location>
        <begin position="5"/>
        <end position="341"/>
    </location>
</feature>
<proteinExistence type="inferred from homology"/>
<dbReference type="InterPro" id="IPR003331">
    <property type="entry name" value="UDP_GlcNAc_Epimerase_2_dom"/>
</dbReference>